<feature type="transmembrane region" description="Helical" evidence="7">
    <location>
        <begin position="20"/>
        <end position="40"/>
    </location>
</feature>
<dbReference type="GO" id="GO:0016020">
    <property type="term" value="C:membrane"/>
    <property type="evidence" value="ECO:0007669"/>
    <property type="project" value="UniProtKB-SubCell"/>
</dbReference>
<evidence type="ECO:0000256" key="5">
    <source>
        <dbReference type="ARBA" id="ARBA00038359"/>
    </source>
</evidence>
<comment type="similarity">
    <text evidence="5">Belongs to the SAT4 family.</text>
</comment>
<feature type="domain" description="Rhodopsin" evidence="8">
    <location>
        <begin position="46"/>
        <end position="202"/>
    </location>
</feature>
<dbReference type="EMBL" id="JAULSU010000010">
    <property type="protein sequence ID" value="KAK0609239.1"/>
    <property type="molecule type" value="Genomic_DNA"/>
</dbReference>
<evidence type="ECO:0000256" key="1">
    <source>
        <dbReference type="ARBA" id="ARBA00004141"/>
    </source>
</evidence>
<dbReference type="InterPro" id="IPR049326">
    <property type="entry name" value="Rhodopsin_dom_fungi"/>
</dbReference>
<evidence type="ECO:0000256" key="3">
    <source>
        <dbReference type="ARBA" id="ARBA00022989"/>
    </source>
</evidence>
<evidence type="ECO:0000256" key="2">
    <source>
        <dbReference type="ARBA" id="ARBA00022692"/>
    </source>
</evidence>
<evidence type="ECO:0000256" key="6">
    <source>
        <dbReference type="SAM" id="MobiDB-lite"/>
    </source>
</evidence>
<evidence type="ECO:0000256" key="7">
    <source>
        <dbReference type="SAM" id="Phobius"/>
    </source>
</evidence>
<accession>A0AA39U1M3</accession>
<proteinExistence type="inferred from homology"/>
<protein>
    <recommendedName>
        <fullName evidence="8">Rhodopsin domain-containing protein</fullName>
    </recommendedName>
</protein>
<evidence type="ECO:0000313" key="10">
    <source>
        <dbReference type="Proteomes" id="UP001175000"/>
    </source>
</evidence>
<reference evidence="9" key="1">
    <citation type="submission" date="2023-06" db="EMBL/GenBank/DDBJ databases">
        <title>Genome-scale phylogeny and comparative genomics of the fungal order Sordariales.</title>
        <authorList>
            <consortium name="Lawrence Berkeley National Laboratory"/>
            <person name="Hensen N."/>
            <person name="Bonometti L."/>
            <person name="Westerberg I."/>
            <person name="Brannstrom I.O."/>
            <person name="Guillou S."/>
            <person name="Cros-Aarteil S."/>
            <person name="Calhoun S."/>
            <person name="Haridas S."/>
            <person name="Kuo A."/>
            <person name="Mondo S."/>
            <person name="Pangilinan J."/>
            <person name="Riley R."/>
            <person name="Labutti K."/>
            <person name="Andreopoulos B."/>
            <person name="Lipzen A."/>
            <person name="Chen C."/>
            <person name="Yanf M."/>
            <person name="Daum C."/>
            <person name="Ng V."/>
            <person name="Clum A."/>
            <person name="Steindorff A."/>
            <person name="Ohm R."/>
            <person name="Martin F."/>
            <person name="Silar P."/>
            <person name="Natvig D."/>
            <person name="Lalanne C."/>
            <person name="Gautier V."/>
            <person name="Ament-Velasquez S.L."/>
            <person name="Kruys A."/>
            <person name="Hutchinson M.I."/>
            <person name="Powell A.J."/>
            <person name="Barry K."/>
            <person name="Miller A.N."/>
            <person name="Grigoriev I.V."/>
            <person name="Debuchy R."/>
            <person name="Gladieux P."/>
            <person name="Thoren M.H."/>
            <person name="Johannesson H."/>
        </authorList>
    </citation>
    <scope>NUCLEOTIDE SEQUENCE</scope>
    <source>
        <strain evidence="9">CBS 606.72</strain>
    </source>
</reference>
<dbReference type="Pfam" id="PF20684">
    <property type="entry name" value="Fung_rhodopsin"/>
    <property type="match status" value="1"/>
</dbReference>
<feature type="transmembrane region" description="Helical" evidence="7">
    <location>
        <begin position="106"/>
        <end position="127"/>
    </location>
</feature>
<keyword evidence="10" id="KW-1185">Reference proteome</keyword>
<name>A0AA39U1M3_9PEZI</name>
<organism evidence="9 10">
    <name type="scientific">Immersiella caudata</name>
    <dbReference type="NCBI Taxonomy" id="314043"/>
    <lineage>
        <taxon>Eukaryota</taxon>
        <taxon>Fungi</taxon>
        <taxon>Dikarya</taxon>
        <taxon>Ascomycota</taxon>
        <taxon>Pezizomycotina</taxon>
        <taxon>Sordariomycetes</taxon>
        <taxon>Sordariomycetidae</taxon>
        <taxon>Sordariales</taxon>
        <taxon>Lasiosphaeriaceae</taxon>
        <taxon>Immersiella</taxon>
    </lineage>
</organism>
<feature type="transmembrane region" description="Helical" evidence="7">
    <location>
        <begin position="139"/>
        <end position="159"/>
    </location>
</feature>
<feature type="transmembrane region" description="Helical" evidence="7">
    <location>
        <begin position="61"/>
        <end position="86"/>
    </location>
</feature>
<evidence type="ECO:0000313" key="9">
    <source>
        <dbReference type="EMBL" id="KAK0609239.1"/>
    </source>
</evidence>
<evidence type="ECO:0000256" key="4">
    <source>
        <dbReference type="ARBA" id="ARBA00023136"/>
    </source>
</evidence>
<dbReference type="PANTHER" id="PTHR33048:SF47">
    <property type="entry name" value="INTEGRAL MEMBRANE PROTEIN-RELATED"/>
    <property type="match status" value="1"/>
</dbReference>
<keyword evidence="3 7" id="KW-1133">Transmembrane helix</keyword>
<sequence length="277" mass="31041">MTHPAPEPVGDPNVFFGQPIIAVAVLTILLSTFTAGLRVWSRAVILRIFALEDWFSPPGMALLVIVILTHMWIIASLFTVCVPLEAFWDRTKYKYGSTYCHTFDVYWSHAGINIVTDFLIFMLPLTVLRKVRIPKRQQIALGGVFVLAFLLHHLLVRTLQFIHGLDGPTDRGTVIKACWTMAEVHITVICACLTTINPVLSRWFPRLWSVESDQTTKEEGQGVDTIGHARRHRGGTEDTELSWASRMRTSESKSERSSTVRGRPASVELAVVTEAEG</sequence>
<dbReference type="AlphaFoldDB" id="A0AA39U1M3"/>
<comment type="subcellular location">
    <subcellularLocation>
        <location evidence="1">Membrane</location>
        <topology evidence="1">Multi-pass membrane protein</topology>
    </subcellularLocation>
</comment>
<feature type="compositionally biased region" description="Basic and acidic residues" evidence="6">
    <location>
        <begin position="248"/>
        <end position="258"/>
    </location>
</feature>
<keyword evidence="4 7" id="KW-0472">Membrane</keyword>
<dbReference type="InterPro" id="IPR052337">
    <property type="entry name" value="SAT4-like"/>
</dbReference>
<dbReference type="Proteomes" id="UP001175000">
    <property type="component" value="Unassembled WGS sequence"/>
</dbReference>
<keyword evidence="2 7" id="KW-0812">Transmembrane</keyword>
<dbReference type="PANTHER" id="PTHR33048">
    <property type="entry name" value="PTH11-LIKE INTEGRAL MEMBRANE PROTEIN (AFU_ORTHOLOGUE AFUA_5G11245)"/>
    <property type="match status" value="1"/>
</dbReference>
<feature type="region of interest" description="Disordered" evidence="6">
    <location>
        <begin position="228"/>
        <end position="277"/>
    </location>
</feature>
<gene>
    <name evidence="9" type="ORF">B0T14DRAFT_532057</name>
</gene>
<evidence type="ECO:0000259" key="8">
    <source>
        <dbReference type="Pfam" id="PF20684"/>
    </source>
</evidence>
<comment type="caution">
    <text evidence="9">The sequence shown here is derived from an EMBL/GenBank/DDBJ whole genome shotgun (WGS) entry which is preliminary data.</text>
</comment>